<keyword evidence="6" id="KW-0411">Iron-sulfur</keyword>
<evidence type="ECO:0000313" key="12">
    <source>
        <dbReference type="Proteomes" id="UP000242367"/>
    </source>
</evidence>
<reference evidence="11 12" key="1">
    <citation type="journal article" date="2017" name="Chemistry">
        <title>Isolation, Biosynthesis and Chemical Modifications of Rubterolones A-F: Rare Tropolone Alkaloids from Actinomadura sp. 5-2.</title>
        <authorList>
            <person name="Guo H."/>
            <person name="Benndorf R."/>
            <person name="Leichnitz D."/>
            <person name="Klassen J.L."/>
            <person name="Vollmers J."/>
            <person name="Gorls H."/>
            <person name="Steinacker M."/>
            <person name="Weigel C."/>
            <person name="Dahse H.M."/>
            <person name="Kaster A.K."/>
            <person name="de Beer Z.W."/>
            <person name="Poulsen M."/>
            <person name="Beemelmanns C."/>
        </authorList>
    </citation>
    <scope>NUCLEOTIDE SEQUENCE [LARGE SCALE GENOMIC DNA]</scope>
    <source>
        <strain evidence="11 12">5-2</strain>
    </source>
</reference>
<keyword evidence="4" id="KW-0479">Metal-binding</keyword>
<comment type="function">
    <text evidence="1">Iron-sulfur subunit of the cytochrome bc1 complex, an essential component of the respiratory electron transport chain required for ATP synthesis. The bc1 complex catalyzes the oxidation of menaquinol and the reduction of cytochrome c in the respiratory chain. The bc1 complex operates through a Q-cycle mechanism that couples electron transfer to generation of the proton gradient that drives ATP synthesis.</text>
</comment>
<keyword evidence="12" id="KW-1185">Reference proteome</keyword>
<dbReference type="InterPro" id="IPR036922">
    <property type="entry name" value="Rieske_2Fe-2S_sf"/>
</dbReference>
<evidence type="ECO:0000256" key="6">
    <source>
        <dbReference type="ARBA" id="ARBA00023014"/>
    </source>
</evidence>
<dbReference type="RefSeq" id="WP_168212273.1">
    <property type="nucleotide sequence ID" value="NZ_MTBP01000006.1"/>
</dbReference>
<dbReference type="GO" id="GO:0051537">
    <property type="term" value="F:2 iron, 2 sulfur cluster binding"/>
    <property type="evidence" value="ECO:0007669"/>
    <property type="project" value="UniProtKB-KW"/>
</dbReference>
<keyword evidence="5" id="KW-0408">Iron</keyword>
<dbReference type="Pfam" id="PF00355">
    <property type="entry name" value="Rieske"/>
    <property type="match status" value="1"/>
</dbReference>
<dbReference type="PANTHER" id="PTHR10134">
    <property type="entry name" value="CYTOCHROME B-C1 COMPLEX SUBUNIT RIESKE, MITOCHONDRIAL"/>
    <property type="match status" value="1"/>
</dbReference>
<keyword evidence="7" id="KW-1015">Disulfide bond</keyword>
<evidence type="ECO:0000256" key="5">
    <source>
        <dbReference type="ARBA" id="ARBA00023004"/>
    </source>
</evidence>
<name>A0A2P4UBB9_9ACTN</name>
<dbReference type="FunFam" id="2.102.10.10:FF:000016">
    <property type="entry name" value="Nitrite reductase/ring-hydroxylating ferredoxin subunit"/>
    <property type="match status" value="1"/>
</dbReference>
<dbReference type="InterPro" id="IPR005805">
    <property type="entry name" value="Rieske_Fe-S_prot_C"/>
</dbReference>
<evidence type="ECO:0000256" key="4">
    <source>
        <dbReference type="ARBA" id="ARBA00022723"/>
    </source>
</evidence>
<dbReference type="GO" id="GO:0016705">
    <property type="term" value="F:oxidoreductase activity, acting on paired donors, with incorporation or reduction of molecular oxygen"/>
    <property type="evidence" value="ECO:0007669"/>
    <property type="project" value="UniProtKB-ARBA"/>
</dbReference>
<dbReference type="AlphaFoldDB" id="A0A2P4UBB9"/>
<evidence type="ECO:0000256" key="3">
    <source>
        <dbReference type="ARBA" id="ARBA00022714"/>
    </source>
</evidence>
<dbReference type="PROSITE" id="PS51296">
    <property type="entry name" value="RIESKE"/>
    <property type="match status" value="1"/>
</dbReference>
<evidence type="ECO:0000256" key="1">
    <source>
        <dbReference type="ARBA" id="ARBA00002494"/>
    </source>
</evidence>
<dbReference type="InterPro" id="IPR014349">
    <property type="entry name" value="Rieske_Fe-S_prot"/>
</dbReference>
<dbReference type="Proteomes" id="UP000242367">
    <property type="component" value="Unassembled WGS sequence"/>
</dbReference>
<evidence type="ECO:0000259" key="10">
    <source>
        <dbReference type="PROSITE" id="PS51296"/>
    </source>
</evidence>
<dbReference type="GO" id="GO:0016020">
    <property type="term" value="C:membrane"/>
    <property type="evidence" value="ECO:0007669"/>
    <property type="project" value="InterPro"/>
</dbReference>
<evidence type="ECO:0000256" key="2">
    <source>
        <dbReference type="ARBA" id="ARBA00015816"/>
    </source>
</evidence>
<evidence type="ECO:0000256" key="8">
    <source>
        <dbReference type="ARBA" id="ARBA00029586"/>
    </source>
</evidence>
<keyword evidence="3" id="KW-0001">2Fe-2S</keyword>
<organism evidence="11 12">
    <name type="scientific">Actinomadura rubteroloni</name>
    <dbReference type="NCBI Taxonomy" id="1926885"/>
    <lineage>
        <taxon>Bacteria</taxon>
        <taxon>Bacillati</taxon>
        <taxon>Actinomycetota</taxon>
        <taxon>Actinomycetes</taxon>
        <taxon>Streptosporangiales</taxon>
        <taxon>Thermomonosporaceae</taxon>
        <taxon>Actinomadura</taxon>
    </lineage>
</organism>
<protein>
    <recommendedName>
        <fullName evidence="2">Cytochrome bc1 complex Rieske iron-sulfur subunit</fullName>
    </recommendedName>
    <alternativeName>
        <fullName evidence="8">Cytochrome bc1 reductase complex subunit QcrA</fullName>
    </alternativeName>
</protein>
<dbReference type="InterPro" id="IPR006311">
    <property type="entry name" value="TAT_signal"/>
</dbReference>
<feature type="domain" description="Rieske" evidence="10">
    <location>
        <begin position="49"/>
        <end position="141"/>
    </location>
</feature>
<dbReference type="CDD" id="cd03467">
    <property type="entry name" value="Rieske"/>
    <property type="match status" value="1"/>
</dbReference>
<evidence type="ECO:0000313" key="11">
    <source>
        <dbReference type="EMBL" id="POM22347.1"/>
    </source>
</evidence>
<dbReference type="Gene3D" id="2.102.10.10">
    <property type="entry name" value="Rieske [2Fe-2S] iron-sulphur domain"/>
    <property type="match status" value="1"/>
</dbReference>
<dbReference type="EMBL" id="MTBP01000006">
    <property type="protein sequence ID" value="POM22347.1"/>
    <property type="molecule type" value="Genomic_DNA"/>
</dbReference>
<dbReference type="PROSITE" id="PS51318">
    <property type="entry name" value="TAT"/>
    <property type="match status" value="1"/>
</dbReference>
<dbReference type="GO" id="GO:0046872">
    <property type="term" value="F:metal ion binding"/>
    <property type="evidence" value="ECO:0007669"/>
    <property type="project" value="UniProtKB-KW"/>
</dbReference>
<proteinExistence type="predicted"/>
<keyword evidence="11" id="KW-0560">Oxidoreductase</keyword>
<dbReference type="SUPFAM" id="SSF50022">
    <property type="entry name" value="ISP domain"/>
    <property type="match status" value="1"/>
</dbReference>
<dbReference type="InterPro" id="IPR017941">
    <property type="entry name" value="Rieske_2Fe-2S"/>
</dbReference>
<dbReference type="GO" id="GO:0004497">
    <property type="term" value="F:monooxygenase activity"/>
    <property type="evidence" value="ECO:0007669"/>
    <property type="project" value="UniProtKB-ARBA"/>
</dbReference>
<gene>
    <name evidence="11" type="primary">petC</name>
    <name evidence="11" type="ORF">BTM25_57590</name>
</gene>
<accession>A0A2P4UBB9</accession>
<evidence type="ECO:0000256" key="7">
    <source>
        <dbReference type="ARBA" id="ARBA00023157"/>
    </source>
</evidence>
<evidence type="ECO:0000256" key="9">
    <source>
        <dbReference type="ARBA" id="ARBA00034078"/>
    </source>
</evidence>
<sequence length="142" mass="14330">MNDDVTAGTPATRRTVLCGAGAFGAAAVLAGCGPSDDKPAKSATELRGTEIAKTAEVPVGGGVINQQAKLVVTQPTAGTYKAFDATCTHQGCLTDKVTGGAIHCPCHGSEFKIADGSVQHGPANRPLKEYPVQVKGDAIVVA</sequence>
<dbReference type="PRINTS" id="PR00162">
    <property type="entry name" value="RIESKE"/>
</dbReference>
<comment type="cofactor">
    <cofactor evidence="9">
        <name>[2Fe-2S] cluster</name>
        <dbReference type="ChEBI" id="CHEBI:190135"/>
    </cofactor>
</comment>
<comment type="caution">
    <text evidence="11">The sequence shown here is derived from an EMBL/GenBank/DDBJ whole genome shotgun (WGS) entry which is preliminary data.</text>
</comment>